<dbReference type="GO" id="GO:0046872">
    <property type="term" value="F:metal ion binding"/>
    <property type="evidence" value="ECO:0007669"/>
    <property type="project" value="UniProtKB-KW"/>
</dbReference>
<keyword evidence="3 4" id="KW-0067">ATP-binding</keyword>
<comment type="cofactor">
    <cofactor evidence="5">
        <name>Mg(2+)</name>
        <dbReference type="ChEBI" id="CHEBI:18420"/>
    </cofactor>
</comment>
<dbReference type="SUPFAM" id="SSF100950">
    <property type="entry name" value="NagB/RpiA/CoA transferase-like"/>
    <property type="match status" value="1"/>
</dbReference>
<evidence type="ECO:0000256" key="3">
    <source>
        <dbReference type="ARBA" id="ARBA00022840"/>
    </source>
</evidence>
<proteinExistence type="inferred from homology"/>
<name>A0A420E645_9ALTE</name>
<dbReference type="PIRSF" id="PIRSF006806">
    <property type="entry name" value="FTHF_cligase"/>
    <property type="match status" value="1"/>
</dbReference>
<dbReference type="GO" id="GO:0035999">
    <property type="term" value="P:tetrahydrofolate interconversion"/>
    <property type="evidence" value="ECO:0007669"/>
    <property type="project" value="TreeGrafter"/>
</dbReference>
<keyword evidence="2 4" id="KW-0547">Nucleotide-binding</keyword>
<feature type="binding site" evidence="4">
    <location>
        <begin position="148"/>
        <end position="156"/>
    </location>
    <ligand>
        <name>ATP</name>
        <dbReference type="ChEBI" id="CHEBI:30616"/>
    </ligand>
</feature>
<dbReference type="InterPro" id="IPR037171">
    <property type="entry name" value="NagB/RpiA_transferase-like"/>
</dbReference>
<keyword evidence="6" id="KW-0436">Ligase</keyword>
<feature type="binding site" evidence="4">
    <location>
        <position position="68"/>
    </location>
    <ligand>
        <name>substrate</name>
    </ligand>
</feature>
<comment type="similarity">
    <text evidence="1 5">Belongs to the 5-formyltetrahydrofolate cyclo-ligase family.</text>
</comment>
<dbReference type="GO" id="GO:0030272">
    <property type="term" value="F:5-formyltetrahydrofolate cyclo-ligase activity"/>
    <property type="evidence" value="ECO:0007669"/>
    <property type="project" value="UniProtKB-EC"/>
</dbReference>
<dbReference type="GO" id="GO:0005524">
    <property type="term" value="F:ATP binding"/>
    <property type="evidence" value="ECO:0007669"/>
    <property type="project" value="UniProtKB-KW"/>
</dbReference>
<dbReference type="PANTHER" id="PTHR23407:SF1">
    <property type="entry name" value="5-FORMYLTETRAHYDROFOLATE CYCLO-LIGASE"/>
    <property type="match status" value="1"/>
</dbReference>
<reference evidence="6 7" key="1">
    <citation type="submission" date="2018-09" db="EMBL/GenBank/DDBJ databases">
        <authorList>
            <person name="Wang Z."/>
        </authorList>
    </citation>
    <scope>NUCLEOTIDE SEQUENCE [LARGE SCALE GENOMIC DNA]</scope>
    <source>
        <strain evidence="6 7">ALS 81</strain>
    </source>
</reference>
<dbReference type="PANTHER" id="PTHR23407">
    <property type="entry name" value="ATPASE INHIBITOR/5-FORMYLTETRAHYDROFOLATE CYCLO-LIGASE"/>
    <property type="match status" value="1"/>
</dbReference>
<keyword evidence="5" id="KW-0460">Magnesium</keyword>
<dbReference type="EMBL" id="RAQO01000013">
    <property type="protein sequence ID" value="RKF12815.1"/>
    <property type="molecule type" value="Genomic_DNA"/>
</dbReference>
<keyword evidence="7" id="KW-1185">Reference proteome</keyword>
<evidence type="ECO:0000313" key="6">
    <source>
        <dbReference type="EMBL" id="RKF12815.1"/>
    </source>
</evidence>
<dbReference type="Proteomes" id="UP000286482">
    <property type="component" value="Unassembled WGS sequence"/>
</dbReference>
<dbReference type="EC" id="6.3.3.2" evidence="5"/>
<comment type="caution">
    <text evidence="6">The sequence shown here is derived from an EMBL/GenBank/DDBJ whole genome shotgun (WGS) entry which is preliminary data.</text>
</comment>
<dbReference type="NCBIfam" id="TIGR02727">
    <property type="entry name" value="MTHFS_bact"/>
    <property type="match status" value="1"/>
</dbReference>
<dbReference type="GO" id="GO:0009396">
    <property type="term" value="P:folic acid-containing compound biosynthetic process"/>
    <property type="evidence" value="ECO:0007669"/>
    <property type="project" value="TreeGrafter"/>
</dbReference>
<comment type="catalytic activity">
    <reaction evidence="5">
        <text>(6S)-5-formyl-5,6,7,8-tetrahydrofolate + ATP = (6R)-5,10-methenyltetrahydrofolate + ADP + phosphate</text>
        <dbReference type="Rhea" id="RHEA:10488"/>
        <dbReference type="ChEBI" id="CHEBI:30616"/>
        <dbReference type="ChEBI" id="CHEBI:43474"/>
        <dbReference type="ChEBI" id="CHEBI:57455"/>
        <dbReference type="ChEBI" id="CHEBI:57457"/>
        <dbReference type="ChEBI" id="CHEBI:456216"/>
        <dbReference type="EC" id="6.3.3.2"/>
    </reaction>
</comment>
<dbReference type="InterPro" id="IPR024185">
    <property type="entry name" value="FTHF_cligase-like_sf"/>
</dbReference>
<protein>
    <recommendedName>
        <fullName evidence="5">5-formyltetrahydrofolate cyclo-ligase</fullName>
        <ecNumber evidence="5">6.3.3.2</ecNumber>
    </recommendedName>
</protein>
<evidence type="ECO:0000256" key="1">
    <source>
        <dbReference type="ARBA" id="ARBA00010638"/>
    </source>
</evidence>
<dbReference type="AlphaFoldDB" id="A0A420E645"/>
<accession>A0A420E645</accession>
<keyword evidence="5" id="KW-0479">Metal-binding</keyword>
<evidence type="ECO:0000256" key="4">
    <source>
        <dbReference type="PIRSR" id="PIRSR006806-1"/>
    </source>
</evidence>
<dbReference type="InterPro" id="IPR002698">
    <property type="entry name" value="FTHF_cligase"/>
</dbReference>
<dbReference type="Pfam" id="PF01812">
    <property type="entry name" value="5-FTHF_cyc-lig"/>
    <property type="match status" value="1"/>
</dbReference>
<evidence type="ECO:0000256" key="5">
    <source>
        <dbReference type="RuleBase" id="RU361279"/>
    </source>
</evidence>
<evidence type="ECO:0000313" key="7">
    <source>
        <dbReference type="Proteomes" id="UP000286482"/>
    </source>
</evidence>
<gene>
    <name evidence="6" type="ORF">DBZ36_20350</name>
</gene>
<organism evidence="6 7">
    <name type="scientific">Alginatibacterium sediminis</name>
    <dbReference type="NCBI Taxonomy" id="2164068"/>
    <lineage>
        <taxon>Bacteria</taxon>
        <taxon>Pseudomonadati</taxon>
        <taxon>Pseudomonadota</taxon>
        <taxon>Gammaproteobacteria</taxon>
        <taxon>Alteromonadales</taxon>
        <taxon>Alteromonadaceae</taxon>
        <taxon>Alginatibacterium</taxon>
    </lineage>
</organism>
<evidence type="ECO:0000256" key="2">
    <source>
        <dbReference type="ARBA" id="ARBA00022741"/>
    </source>
</evidence>
<dbReference type="Gene3D" id="3.40.50.10420">
    <property type="entry name" value="NagB/RpiA/CoA transferase-like"/>
    <property type="match status" value="1"/>
</dbReference>
<sequence>MFENKLFPFNLVNSMETPLTRQQLRRARQNLTIEQKQQESAQVLGRLFNMPQIQHAKMIASYQSSNEELQTKAINQTLEHGCQQYCLPILHPFRPGHLLFQKHDSTTKMRRNKFGLDEPALDARHVVPLKDVNVMLVPLVGFDDKCQRIGMGGGYYDRSLIWLNPSCITIGLAFECQKTTHIDVQAWDQSLDFVITSRQVWRRT</sequence>